<proteinExistence type="predicted"/>
<dbReference type="EMBL" id="BAAAMK010000001">
    <property type="protein sequence ID" value="GAA1943340.1"/>
    <property type="molecule type" value="Genomic_DNA"/>
</dbReference>
<dbReference type="InterPro" id="IPR002656">
    <property type="entry name" value="Acyl_transf_3_dom"/>
</dbReference>
<evidence type="ECO:0000256" key="1">
    <source>
        <dbReference type="SAM" id="Phobius"/>
    </source>
</evidence>
<keyword evidence="4" id="KW-1185">Reference proteome</keyword>
<gene>
    <name evidence="3" type="ORF">GCM10009717_07160</name>
</gene>
<keyword evidence="3" id="KW-0012">Acyltransferase</keyword>
<dbReference type="Proteomes" id="UP001499954">
    <property type="component" value="Unassembled WGS sequence"/>
</dbReference>
<feature type="transmembrane region" description="Helical" evidence="1">
    <location>
        <begin position="214"/>
        <end position="234"/>
    </location>
</feature>
<dbReference type="Pfam" id="PF01757">
    <property type="entry name" value="Acyl_transf_3"/>
    <property type="match status" value="1"/>
</dbReference>
<keyword evidence="3" id="KW-0808">Transferase</keyword>
<protein>
    <submittedName>
        <fullName evidence="3">Acyltransferase</fullName>
    </submittedName>
</protein>
<sequence length="362" mass="39398">MSAPRLLTGGPFPARANSLNMFRLILAVLVLFAHAWFTAGEGGGPSIQGESLGGWAVAGFFVVSGFLITTSRFTNTAGDFLVHRIARIFPAFIVCLIVMALVFAPIAALVERGTLAGFFSTPTTPLNFIWANSGLKMVHYDIAGTLSTVPYPNAWNGSLWTLYYEFLCYLTIWLLGSLAVVRRSPVIVTAVFALSVVAYANIDLARRLGLNEDFALLMRLLPFFMGGSIVYYVIRRFGVSATVGIASLVIMVVLIALIPRWGGQLSAPFMAYGLLYLSTVIPQPKFIAKNDISYGFYIYAWPMQQLLMLPALAQYGMAVYIGATVVLTAIFAAASWFLVERPVMRIARGRRPVKPAPVGVAA</sequence>
<organism evidence="3 4">
    <name type="scientific">Agromyces allii</name>
    <dbReference type="NCBI Taxonomy" id="393607"/>
    <lineage>
        <taxon>Bacteria</taxon>
        <taxon>Bacillati</taxon>
        <taxon>Actinomycetota</taxon>
        <taxon>Actinomycetes</taxon>
        <taxon>Micrococcales</taxon>
        <taxon>Microbacteriaceae</taxon>
        <taxon>Agromyces</taxon>
    </lineage>
</organism>
<dbReference type="RefSeq" id="WP_157414849.1">
    <property type="nucleotide sequence ID" value="NZ_BAAAMK010000001.1"/>
</dbReference>
<keyword evidence="1" id="KW-1133">Transmembrane helix</keyword>
<reference evidence="4" key="1">
    <citation type="journal article" date="2019" name="Int. J. Syst. Evol. Microbiol.">
        <title>The Global Catalogue of Microorganisms (GCM) 10K type strain sequencing project: providing services to taxonomists for standard genome sequencing and annotation.</title>
        <authorList>
            <consortium name="The Broad Institute Genomics Platform"/>
            <consortium name="The Broad Institute Genome Sequencing Center for Infectious Disease"/>
            <person name="Wu L."/>
            <person name="Ma J."/>
        </authorList>
    </citation>
    <scope>NUCLEOTIDE SEQUENCE [LARGE SCALE GENOMIC DNA]</scope>
    <source>
        <strain evidence="4">JCM 13584</strain>
    </source>
</reference>
<comment type="caution">
    <text evidence="3">The sequence shown here is derived from an EMBL/GenBank/DDBJ whole genome shotgun (WGS) entry which is preliminary data.</text>
</comment>
<dbReference type="PANTHER" id="PTHR23028">
    <property type="entry name" value="ACETYLTRANSFERASE"/>
    <property type="match status" value="1"/>
</dbReference>
<feature type="transmembrane region" description="Helical" evidence="1">
    <location>
        <begin position="21"/>
        <end position="39"/>
    </location>
</feature>
<feature type="domain" description="Acyltransferase 3" evidence="2">
    <location>
        <begin position="18"/>
        <end position="332"/>
    </location>
</feature>
<feature type="transmembrane region" description="Helical" evidence="1">
    <location>
        <begin position="51"/>
        <end position="68"/>
    </location>
</feature>
<feature type="transmembrane region" description="Helical" evidence="1">
    <location>
        <begin position="162"/>
        <end position="181"/>
    </location>
</feature>
<evidence type="ECO:0000259" key="2">
    <source>
        <dbReference type="Pfam" id="PF01757"/>
    </source>
</evidence>
<evidence type="ECO:0000313" key="4">
    <source>
        <dbReference type="Proteomes" id="UP001499954"/>
    </source>
</evidence>
<feature type="transmembrane region" description="Helical" evidence="1">
    <location>
        <begin position="319"/>
        <end position="339"/>
    </location>
</feature>
<feature type="transmembrane region" description="Helical" evidence="1">
    <location>
        <begin position="241"/>
        <end position="259"/>
    </location>
</feature>
<dbReference type="GO" id="GO:0016746">
    <property type="term" value="F:acyltransferase activity"/>
    <property type="evidence" value="ECO:0007669"/>
    <property type="project" value="UniProtKB-KW"/>
</dbReference>
<dbReference type="InterPro" id="IPR050879">
    <property type="entry name" value="Acyltransferase_3"/>
</dbReference>
<keyword evidence="1" id="KW-0472">Membrane</keyword>
<feature type="transmembrane region" description="Helical" evidence="1">
    <location>
        <begin position="186"/>
        <end position="202"/>
    </location>
</feature>
<evidence type="ECO:0000313" key="3">
    <source>
        <dbReference type="EMBL" id="GAA1943340.1"/>
    </source>
</evidence>
<accession>A0ABP5BFU0</accession>
<keyword evidence="1" id="KW-0812">Transmembrane</keyword>
<feature type="transmembrane region" description="Helical" evidence="1">
    <location>
        <begin position="88"/>
        <end position="110"/>
    </location>
</feature>
<name>A0ABP5BFU0_9MICO</name>